<feature type="signal peptide" evidence="2">
    <location>
        <begin position="1"/>
        <end position="23"/>
    </location>
</feature>
<reference evidence="3 4" key="1">
    <citation type="submission" date="2017-02" db="EMBL/GenBank/DDBJ databases">
        <title>Genome sequence of the nitrite-oxidizing bacterium Nitrobacter vulgaris strain Ab1.</title>
        <authorList>
            <person name="Mellbye B.L."/>
            <person name="Davis E.W."/>
            <person name="Spieck E."/>
            <person name="Chang J.H."/>
            <person name="Bottomley P.J."/>
            <person name="Sayavedra-Soto L.A."/>
        </authorList>
    </citation>
    <scope>NUCLEOTIDE SEQUENCE [LARGE SCALE GENOMIC DNA]</scope>
    <source>
        <strain evidence="3 4">Ab1</strain>
    </source>
</reference>
<evidence type="ECO:0000313" key="4">
    <source>
        <dbReference type="Proteomes" id="UP000189940"/>
    </source>
</evidence>
<dbReference type="AlphaFoldDB" id="A0A1V4HV31"/>
<dbReference type="InterPro" id="IPR009642">
    <property type="entry name" value="DUF1236"/>
</dbReference>
<dbReference type="OrthoDB" id="102964at2"/>
<keyword evidence="2" id="KW-0732">Signal</keyword>
<evidence type="ECO:0000313" key="3">
    <source>
        <dbReference type="EMBL" id="OPH81838.1"/>
    </source>
</evidence>
<organism evidence="3 4">
    <name type="scientific">Nitrobacter vulgaris</name>
    <dbReference type="NCBI Taxonomy" id="29421"/>
    <lineage>
        <taxon>Bacteria</taxon>
        <taxon>Pseudomonadati</taxon>
        <taxon>Pseudomonadota</taxon>
        <taxon>Alphaproteobacteria</taxon>
        <taxon>Hyphomicrobiales</taxon>
        <taxon>Nitrobacteraceae</taxon>
        <taxon>Nitrobacter</taxon>
    </lineage>
</organism>
<proteinExistence type="predicted"/>
<keyword evidence="1" id="KW-0472">Membrane</keyword>
<evidence type="ECO:0000256" key="1">
    <source>
        <dbReference type="SAM" id="Phobius"/>
    </source>
</evidence>
<dbReference type="EMBL" id="MWPQ01000054">
    <property type="protein sequence ID" value="OPH81838.1"/>
    <property type="molecule type" value="Genomic_DNA"/>
</dbReference>
<feature type="transmembrane region" description="Helical" evidence="1">
    <location>
        <begin position="47"/>
        <end position="65"/>
    </location>
</feature>
<dbReference type="STRING" id="29421.B2M20_15295"/>
<gene>
    <name evidence="3" type="ORF">B2M20_15295</name>
</gene>
<feature type="chain" id="PRO_5011985393" description="DUF1236 domain-containing protein" evidence="2">
    <location>
        <begin position="24"/>
        <end position="138"/>
    </location>
</feature>
<protein>
    <recommendedName>
        <fullName evidence="5">DUF1236 domain-containing protein</fullName>
    </recommendedName>
</protein>
<evidence type="ECO:0000256" key="2">
    <source>
        <dbReference type="SAM" id="SignalP"/>
    </source>
</evidence>
<dbReference type="Pfam" id="PF06823">
    <property type="entry name" value="DUF1236"/>
    <property type="match status" value="1"/>
</dbReference>
<accession>A0A1V4HV31</accession>
<sequence>MARSLIRAAAISVALILPASVMAQGVIGGMEHGAREGDRAAGPVGAVVGGAVGAVTGGVAGVLGIDQRPRFRQYVVEQHHPSFHYREPVHVGVVLPDSGLTYYEVPAEYGAPHYRYTVVNDQTVLVDPRTHSVVEIID</sequence>
<dbReference type="Proteomes" id="UP000189940">
    <property type="component" value="Unassembled WGS sequence"/>
</dbReference>
<keyword evidence="1" id="KW-1133">Transmembrane helix</keyword>
<name>A0A1V4HV31_NITVU</name>
<comment type="caution">
    <text evidence="3">The sequence shown here is derived from an EMBL/GenBank/DDBJ whole genome shotgun (WGS) entry which is preliminary data.</text>
</comment>
<keyword evidence="1" id="KW-0812">Transmembrane</keyword>
<dbReference type="RefSeq" id="WP_079447900.1">
    <property type="nucleotide sequence ID" value="NZ_MWPQ01000054.1"/>
</dbReference>
<keyword evidence="4" id="KW-1185">Reference proteome</keyword>
<evidence type="ECO:0008006" key="5">
    <source>
        <dbReference type="Google" id="ProtNLM"/>
    </source>
</evidence>